<comment type="caution">
    <text evidence="2">The sequence shown here is derived from an EMBL/GenBank/DDBJ whole genome shotgun (WGS) entry which is preliminary data.</text>
</comment>
<dbReference type="InterPro" id="IPR037523">
    <property type="entry name" value="VOC_core"/>
</dbReference>
<dbReference type="PROSITE" id="PS51819">
    <property type="entry name" value="VOC"/>
    <property type="match status" value="1"/>
</dbReference>
<dbReference type="RefSeq" id="WP_311708103.1">
    <property type="nucleotide sequence ID" value="NZ_JAVREL010000026.1"/>
</dbReference>
<dbReference type="SUPFAM" id="SSF54593">
    <property type="entry name" value="Glyoxalase/Bleomycin resistance protein/Dihydroxybiphenyl dioxygenase"/>
    <property type="match status" value="1"/>
</dbReference>
<accession>A0ABU2N0C5</accession>
<evidence type="ECO:0000313" key="3">
    <source>
        <dbReference type="Proteomes" id="UP001183246"/>
    </source>
</evidence>
<organism evidence="2 3">
    <name type="scientific">Streptomyces litchfieldiae</name>
    <dbReference type="NCBI Taxonomy" id="3075543"/>
    <lineage>
        <taxon>Bacteria</taxon>
        <taxon>Bacillati</taxon>
        <taxon>Actinomycetota</taxon>
        <taxon>Actinomycetes</taxon>
        <taxon>Kitasatosporales</taxon>
        <taxon>Streptomycetaceae</taxon>
        <taxon>Streptomyces</taxon>
    </lineage>
</organism>
<reference evidence="3" key="1">
    <citation type="submission" date="2023-07" db="EMBL/GenBank/DDBJ databases">
        <title>30 novel species of actinomycetes from the DSMZ collection.</title>
        <authorList>
            <person name="Nouioui I."/>
        </authorList>
    </citation>
    <scope>NUCLEOTIDE SEQUENCE [LARGE SCALE GENOMIC DNA]</scope>
    <source>
        <strain evidence="3">DSM 44938</strain>
    </source>
</reference>
<dbReference type="PANTHER" id="PTHR39175">
    <property type="entry name" value="FAMILY PROTEIN, PUTATIVE (AFU_ORTHOLOGUE AFUA_3G15060)-RELATED"/>
    <property type="match status" value="1"/>
</dbReference>
<dbReference type="InterPro" id="IPR029068">
    <property type="entry name" value="Glyas_Bleomycin-R_OHBP_Dase"/>
</dbReference>
<dbReference type="Gene3D" id="3.10.180.10">
    <property type="entry name" value="2,3-Dihydroxybiphenyl 1,2-Dioxygenase, domain 1"/>
    <property type="match status" value="1"/>
</dbReference>
<dbReference type="PANTHER" id="PTHR39175:SF1">
    <property type="entry name" value="FAMILY PROTEIN, PUTATIVE (AFU_ORTHOLOGUE AFUA_3G15060)-RELATED"/>
    <property type="match status" value="1"/>
</dbReference>
<gene>
    <name evidence="2" type="ORF">RM590_31010</name>
</gene>
<dbReference type="Pfam" id="PF00903">
    <property type="entry name" value="Glyoxalase"/>
    <property type="match status" value="1"/>
</dbReference>
<proteinExistence type="predicted"/>
<evidence type="ECO:0000259" key="1">
    <source>
        <dbReference type="PROSITE" id="PS51819"/>
    </source>
</evidence>
<keyword evidence="3" id="KW-1185">Reference proteome</keyword>
<name>A0ABU2N0C5_9ACTN</name>
<sequence length="121" mass="12664">MITGLDHVQLAMPPGAEETARAFYGGVLGMAERPKPPGLADRGGCWFAAGGCVLHLGVEAGFRPARKAHPGILVTGIDAFAARLEAAGAPVTWDDHLPGHRRFHSADPFGNRLEFLAPATG</sequence>
<evidence type="ECO:0000313" key="2">
    <source>
        <dbReference type="EMBL" id="MDT0346978.1"/>
    </source>
</evidence>
<dbReference type="InterPro" id="IPR004360">
    <property type="entry name" value="Glyas_Fos-R_dOase_dom"/>
</dbReference>
<dbReference type="EMBL" id="JAVREL010000026">
    <property type="protein sequence ID" value="MDT0346978.1"/>
    <property type="molecule type" value="Genomic_DNA"/>
</dbReference>
<protein>
    <submittedName>
        <fullName evidence="2">VOC family protein</fullName>
    </submittedName>
</protein>
<feature type="domain" description="VOC" evidence="1">
    <location>
        <begin position="4"/>
        <end position="118"/>
    </location>
</feature>
<dbReference type="Proteomes" id="UP001183246">
    <property type="component" value="Unassembled WGS sequence"/>
</dbReference>